<dbReference type="InterPro" id="IPR051471">
    <property type="entry name" value="Bacterial_PTS_sugar_comp"/>
</dbReference>
<evidence type="ECO:0000256" key="1">
    <source>
        <dbReference type="ARBA" id="ARBA00004496"/>
    </source>
</evidence>
<dbReference type="EMBL" id="JBHSFW010000019">
    <property type="protein sequence ID" value="MFC4620286.1"/>
    <property type="molecule type" value="Genomic_DNA"/>
</dbReference>
<evidence type="ECO:0000256" key="4">
    <source>
        <dbReference type="ARBA" id="ARBA00022597"/>
    </source>
</evidence>
<evidence type="ECO:0000256" key="6">
    <source>
        <dbReference type="ARBA" id="ARBA00022683"/>
    </source>
</evidence>
<reference evidence="10" key="1">
    <citation type="journal article" date="2019" name="Int. J. Syst. Evol. Microbiol.">
        <title>The Global Catalogue of Microorganisms (GCM) 10K type strain sequencing project: providing services to taxonomists for standard genome sequencing and annotation.</title>
        <authorList>
            <consortium name="The Broad Institute Genomics Platform"/>
            <consortium name="The Broad Institute Genome Sequencing Center for Infectious Disease"/>
            <person name="Wu L."/>
            <person name="Ma J."/>
        </authorList>
    </citation>
    <scope>NUCLEOTIDE SEQUENCE [LARGE SCALE GENOMIC DNA]</scope>
    <source>
        <strain evidence="10">CGMCC 1.16306</strain>
    </source>
</reference>
<dbReference type="InterPro" id="IPR004701">
    <property type="entry name" value="PTS_EIIA_man-typ"/>
</dbReference>
<protein>
    <submittedName>
        <fullName evidence="9">PTS sugar transporter subunit IIA</fullName>
    </submittedName>
</protein>
<sequence>MNRQIILASHGNMAVETQKTVEMILGKQEGLHSCSVTETDNLETATEKCRSLVKSLQAAADEIYILCDLMGGTPSKAAFVVASERPNTFIITGFNLGLIIDMLIRSNQSLTTKEWVETGKNMVAALEVPTHTI</sequence>
<evidence type="ECO:0000256" key="2">
    <source>
        <dbReference type="ARBA" id="ARBA00022448"/>
    </source>
</evidence>
<comment type="caution">
    <text evidence="9">The sequence shown here is derived from an EMBL/GenBank/DDBJ whole genome shotgun (WGS) entry which is preliminary data.</text>
</comment>
<evidence type="ECO:0000313" key="10">
    <source>
        <dbReference type="Proteomes" id="UP001596022"/>
    </source>
</evidence>
<dbReference type="PANTHER" id="PTHR33799:SF1">
    <property type="entry name" value="PTS SYSTEM MANNOSE-SPECIFIC EIIAB COMPONENT-RELATED"/>
    <property type="match status" value="1"/>
</dbReference>
<evidence type="ECO:0000256" key="3">
    <source>
        <dbReference type="ARBA" id="ARBA00022490"/>
    </source>
</evidence>
<comment type="subcellular location">
    <subcellularLocation>
        <location evidence="1">Cytoplasm</location>
    </subcellularLocation>
</comment>
<feature type="domain" description="PTS EIIA type-4" evidence="8">
    <location>
        <begin position="2"/>
        <end position="133"/>
    </location>
</feature>
<keyword evidence="10" id="KW-1185">Reference proteome</keyword>
<keyword evidence="6" id="KW-0598">Phosphotransferase system</keyword>
<proteinExistence type="predicted"/>
<accession>A0ABV9GSR6</accession>
<organism evidence="9 10">
    <name type="scientific">Camelliibacillus cellulosilyticus</name>
    <dbReference type="NCBI Taxonomy" id="2174486"/>
    <lineage>
        <taxon>Bacteria</taxon>
        <taxon>Bacillati</taxon>
        <taxon>Bacillota</taxon>
        <taxon>Bacilli</taxon>
        <taxon>Bacillales</taxon>
        <taxon>Sporolactobacillaceae</taxon>
        <taxon>Camelliibacillus</taxon>
    </lineage>
</organism>
<gene>
    <name evidence="9" type="ORF">ACFO4N_16410</name>
</gene>
<dbReference type="PROSITE" id="PS51096">
    <property type="entry name" value="PTS_EIIA_TYPE_4"/>
    <property type="match status" value="1"/>
</dbReference>
<keyword evidence="5" id="KW-0808">Transferase</keyword>
<dbReference type="PANTHER" id="PTHR33799">
    <property type="entry name" value="PTS PERMEASE-RELATED-RELATED"/>
    <property type="match status" value="1"/>
</dbReference>
<dbReference type="RefSeq" id="WP_376847399.1">
    <property type="nucleotide sequence ID" value="NZ_JBHSFW010000019.1"/>
</dbReference>
<keyword evidence="2" id="KW-0813">Transport</keyword>
<keyword evidence="7" id="KW-0418">Kinase</keyword>
<dbReference type="InterPro" id="IPR036662">
    <property type="entry name" value="PTS_EIIA_man-typ_sf"/>
</dbReference>
<dbReference type="Gene3D" id="3.40.50.510">
    <property type="entry name" value="Phosphotransferase system, mannose-type IIA component"/>
    <property type="match status" value="1"/>
</dbReference>
<dbReference type="CDD" id="cd00006">
    <property type="entry name" value="PTS_IIA_man"/>
    <property type="match status" value="1"/>
</dbReference>
<evidence type="ECO:0000256" key="5">
    <source>
        <dbReference type="ARBA" id="ARBA00022679"/>
    </source>
</evidence>
<name>A0ABV9GSR6_9BACL</name>
<keyword evidence="3" id="KW-0963">Cytoplasm</keyword>
<dbReference type="Proteomes" id="UP001596022">
    <property type="component" value="Unassembled WGS sequence"/>
</dbReference>
<dbReference type="SUPFAM" id="SSF53062">
    <property type="entry name" value="PTS system fructose IIA component-like"/>
    <property type="match status" value="1"/>
</dbReference>
<dbReference type="Pfam" id="PF03610">
    <property type="entry name" value="EIIA-man"/>
    <property type="match status" value="1"/>
</dbReference>
<evidence type="ECO:0000259" key="8">
    <source>
        <dbReference type="PROSITE" id="PS51096"/>
    </source>
</evidence>
<dbReference type="InterPro" id="IPR033887">
    <property type="entry name" value="PTS_IIA_man"/>
</dbReference>
<evidence type="ECO:0000313" key="9">
    <source>
        <dbReference type="EMBL" id="MFC4620286.1"/>
    </source>
</evidence>
<keyword evidence="4 9" id="KW-0762">Sugar transport</keyword>
<evidence type="ECO:0000256" key="7">
    <source>
        <dbReference type="ARBA" id="ARBA00022777"/>
    </source>
</evidence>